<dbReference type="RefSeq" id="WP_244754977.1">
    <property type="nucleotide sequence ID" value="NZ_CP095074.1"/>
</dbReference>
<sequence length="39" mass="4399">MNNVIFIAGNDRFPGGMAAKNVFQTLMMTAELDRKYVAY</sequence>
<evidence type="ECO:0000313" key="1">
    <source>
        <dbReference type="EMBL" id="UOQ95124.1"/>
    </source>
</evidence>
<organism evidence="1 2">
    <name type="scientific">Halobacillus shinanisalinarum</name>
    <dbReference type="NCBI Taxonomy" id="2932258"/>
    <lineage>
        <taxon>Bacteria</taxon>
        <taxon>Bacillati</taxon>
        <taxon>Bacillota</taxon>
        <taxon>Bacilli</taxon>
        <taxon>Bacillales</taxon>
        <taxon>Bacillaceae</taxon>
        <taxon>Halobacillus</taxon>
    </lineage>
</organism>
<dbReference type="EMBL" id="CP095074">
    <property type="protein sequence ID" value="UOQ95124.1"/>
    <property type="molecule type" value="Genomic_DNA"/>
</dbReference>
<accession>A0ABY4H437</accession>
<evidence type="ECO:0000313" key="2">
    <source>
        <dbReference type="Proteomes" id="UP000831880"/>
    </source>
</evidence>
<keyword evidence="2" id="KW-1185">Reference proteome</keyword>
<gene>
    <name evidence="1" type="ORF">MUO14_09450</name>
</gene>
<name>A0ABY4H437_9BACI</name>
<proteinExistence type="predicted"/>
<reference evidence="1 2" key="1">
    <citation type="submission" date="2022-04" db="EMBL/GenBank/DDBJ databases">
        <title>Halobacillus sp. isolated from saltern.</title>
        <authorList>
            <person name="Won M."/>
            <person name="Lee C.-M."/>
            <person name="Woen H.-Y."/>
            <person name="Kwon S.-W."/>
        </authorList>
    </citation>
    <scope>NUCLEOTIDE SEQUENCE [LARGE SCALE GENOMIC DNA]</scope>
    <source>
        <strain evidence="1 2">SSTM10-2</strain>
    </source>
</reference>
<dbReference type="Proteomes" id="UP000831880">
    <property type="component" value="Chromosome"/>
</dbReference>
<protein>
    <submittedName>
        <fullName evidence="1">DUF3870 domain-containing protein</fullName>
    </submittedName>
</protein>